<gene>
    <name evidence="2" type="primary">LOC114341472</name>
</gene>
<feature type="region of interest" description="Disordered" evidence="1">
    <location>
        <begin position="145"/>
        <end position="179"/>
    </location>
</feature>
<reference evidence="2" key="1">
    <citation type="submission" date="2025-08" db="UniProtKB">
        <authorList>
            <consortium name="RefSeq"/>
        </authorList>
    </citation>
    <scope>IDENTIFICATION</scope>
    <source>
        <tissue evidence="2">Whole insect</tissue>
    </source>
</reference>
<feature type="compositionally biased region" description="Polar residues" evidence="1">
    <location>
        <begin position="145"/>
        <end position="160"/>
    </location>
</feature>
<sequence length="179" mass="20088">MTNMENNRLQRQRKYGAKRYNELTDAKKRTKYDLYTITDEQIDEIMNSNLDSDDEIVYEDDEDSIADPDYDYKADVLTSENDEIIFSCLRKNIIDLELSTNLPLELSNITDVSEGLVGVSEPHANISTSEMATLTLPELIISENTSPEVPTTDPDTQIDVSVSPVPLASKEPFASTSTN</sequence>
<organism evidence="2">
    <name type="scientific">Diabrotica virgifera virgifera</name>
    <name type="common">western corn rootworm</name>
    <dbReference type="NCBI Taxonomy" id="50390"/>
    <lineage>
        <taxon>Eukaryota</taxon>
        <taxon>Metazoa</taxon>
        <taxon>Ecdysozoa</taxon>
        <taxon>Arthropoda</taxon>
        <taxon>Hexapoda</taxon>
        <taxon>Insecta</taxon>
        <taxon>Pterygota</taxon>
        <taxon>Neoptera</taxon>
        <taxon>Endopterygota</taxon>
        <taxon>Coleoptera</taxon>
        <taxon>Polyphaga</taxon>
        <taxon>Cucujiformia</taxon>
        <taxon>Chrysomeloidea</taxon>
        <taxon>Chrysomelidae</taxon>
        <taxon>Galerucinae</taxon>
        <taxon>Diabroticina</taxon>
        <taxon>Diabroticites</taxon>
        <taxon>Diabrotica</taxon>
    </lineage>
</organism>
<proteinExistence type="predicted"/>
<evidence type="ECO:0000313" key="2">
    <source>
        <dbReference type="RefSeq" id="XP_028148076.1"/>
    </source>
</evidence>
<protein>
    <submittedName>
        <fullName evidence="2">Uncharacterized protein LOC114341472</fullName>
    </submittedName>
</protein>
<evidence type="ECO:0000256" key="1">
    <source>
        <dbReference type="SAM" id="MobiDB-lite"/>
    </source>
</evidence>
<dbReference type="RefSeq" id="XP_028148076.1">
    <property type="nucleotide sequence ID" value="XM_028292275.1"/>
</dbReference>
<name>A0A6P7GES5_DIAVI</name>
<dbReference type="InParanoid" id="A0A6P7GES5"/>
<dbReference type="AlphaFoldDB" id="A0A6P7GES5"/>
<accession>A0A6P7GES5</accession>